<dbReference type="SMART" id="SM00382">
    <property type="entry name" value="AAA"/>
    <property type="match status" value="1"/>
</dbReference>
<dbReference type="InterPro" id="IPR017871">
    <property type="entry name" value="ABC_transporter-like_CS"/>
</dbReference>
<evidence type="ECO:0000313" key="5">
    <source>
        <dbReference type="EMBL" id="ACL16475.1"/>
    </source>
</evidence>
<dbReference type="eggNOG" id="arCOG00193">
    <property type="taxonomic scope" value="Archaea"/>
</dbReference>
<evidence type="ECO:0000256" key="3">
    <source>
        <dbReference type="ARBA" id="ARBA00022840"/>
    </source>
</evidence>
<keyword evidence="2" id="KW-0547">Nucleotide-binding</keyword>
<gene>
    <name evidence="5" type="ordered locus">Mpal_1132</name>
</gene>
<dbReference type="CDD" id="cd03293">
    <property type="entry name" value="ABC_NrtD_SsuB_transporters"/>
    <property type="match status" value="1"/>
</dbReference>
<evidence type="ECO:0000313" key="6">
    <source>
        <dbReference type="Proteomes" id="UP000002457"/>
    </source>
</evidence>
<dbReference type="InterPro" id="IPR027417">
    <property type="entry name" value="P-loop_NTPase"/>
</dbReference>
<dbReference type="Pfam" id="PF00005">
    <property type="entry name" value="ABC_tran"/>
    <property type="match status" value="1"/>
</dbReference>
<keyword evidence="6" id="KW-1185">Reference proteome</keyword>
<dbReference type="Gene3D" id="3.40.50.300">
    <property type="entry name" value="P-loop containing nucleotide triphosphate hydrolases"/>
    <property type="match status" value="1"/>
</dbReference>
<dbReference type="PANTHER" id="PTHR42788">
    <property type="entry name" value="TAURINE IMPORT ATP-BINDING PROTEIN-RELATED"/>
    <property type="match status" value="1"/>
</dbReference>
<dbReference type="GO" id="GO:0016887">
    <property type="term" value="F:ATP hydrolysis activity"/>
    <property type="evidence" value="ECO:0007669"/>
    <property type="project" value="InterPro"/>
</dbReference>
<dbReference type="PANTHER" id="PTHR42788:SF13">
    <property type="entry name" value="ALIPHATIC SULFONATES IMPORT ATP-BINDING PROTEIN SSUB"/>
    <property type="match status" value="1"/>
</dbReference>
<keyword evidence="3" id="KW-0067">ATP-binding</keyword>
<evidence type="ECO:0000256" key="2">
    <source>
        <dbReference type="ARBA" id="ARBA00022741"/>
    </source>
</evidence>
<dbReference type="OrthoDB" id="10909at2157"/>
<dbReference type="InterPro" id="IPR003593">
    <property type="entry name" value="AAA+_ATPase"/>
</dbReference>
<dbReference type="InterPro" id="IPR050166">
    <property type="entry name" value="ABC_transporter_ATP-bind"/>
</dbReference>
<protein>
    <submittedName>
        <fullName evidence="5">ABC transporter related</fullName>
    </submittedName>
</protein>
<dbReference type="PROSITE" id="PS50893">
    <property type="entry name" value="ABC_TRANSPORTER_2"/>
    <property type="match status" value="1"/>
</dbReference>
<dbReference type="AlphaFoldDB" id="B8GH70"/>
<dbReference type="GO" id="GO:0005524">
    <property type="term" value="F:ATP binding"/>
    <property type="evidence" value="ECO:0007669"/>
    <property type="project" value="UniProtKB-KW"/>
</dbReference>
<dbReference type="RefSeq" id="WP_012617794.1">
    <property type="nucleotide sequence ID" value="NC_011832.1"/>
</dbReference>
<name>B8GH70_METPE</name>
<accession>B8GH70</accession>
<feature type="domain" description="ABC transporter" evidence="4">
    <location>
        <begin position="4"/>
        <end position="241"/>
    </location>
</feature>
<dbReference type="EMBL" id="CP001338">
    <property type="protein sequence ID" value="ACL16475.1"/>
    <property type="molecule type" value="Genomic_DNA"/>
</dbReference>
<dbReference type="HOGENOM" id="CLU_000604_1_22_2"/>
<dbReference type="PROSITE" id="PS00211">
    <property type="entry name" value="ABC_TRANSPORTER_1"/>
    <property type="match status" value="1"/>
</dbReference>
<proteinExistence type="predicted"/>
<keyword evidence="1" id="KW-0813">Transport</keyword>
<dbReference type="KEGG" id="mpl:Mpal_1132"/>
<dbReference type="InterPro" id="IPR003439">
    <property type="entry name" value="ABC_transporter-like_ATP-bd"/>
</dbReference>
<evidence type="ECO:0000256" key="1">
    <source>
        <dbReference type="ARBA" id="ARBA00022448"/>
    </source>
</evidence>
<evidence type="ECO:0000259" key="4">
    <source>
        <dbReference type="PROSITE" id="PS50893"/>
    </source>
</evidence>
<dbReference type="GeneID" id="7270396"/>
<dbReference type="Proteomes" id="UP000002457">
    <property type="component" value="Chromosome"/>
</dbReference>
<dbReference type="SUPFAM" id="SSF52540">
    <property type="entry name" value="P-loop containing nucleoside triphosphate hydrolases"/>
    <property type="match status" value="1"/>
</dbReference>
<reference evidence="5 6" key="1">
    <citation type="journal article" date="2015" name="Genome Announc.">
        <title>Complete Genome Sequence of Methanosphaerula palustris E1-9CT, a Hydrogenotrophic Methanogen Isolated from a Minerotrophic Fen Peatland.</title>
        <authorList>
            <person name="Cadillo-Quiroz H."/>
            <person name="Browne P."/>
            <person name="Kyrpides N."/>
            <person name="Woyke T."/>
            <person name="Goodwin L."/>
            <person name="Detter C."/>
            <person name="Yavitt J.B."/>
            <person name="Zinder S.H."/>
        </authorList>
    </citation>
    <scope>NUCLEOTIDE SEQUENCE [LARGE SCALE GENOMIC DNA]</scope>
    <source>
        <strain evidence="6">ATCC BAA-1556 / DSM 19958 / E1-9c</strain>
    </source>
</reference>
<dbReference type="STRING" id="521011.Mpal_1132"/>
<organism evidence="5 6">
    <name type="scientific">Methanosphaerula palustris (strain ATCC BAA-1556 / DSM 19958 / E1-9c)</name>
    <dbReference type="NCBI Taxonomy" id="521011"/>
    <lineage>
        <taxon>Archaea</taxon>
        <taxon>Methanobacteriati</taxon>
        <taxon>Methanobacteriota</taxon>
        <taxon>Stenosarchaea group</taxon>
        <taxon>Methanomicrobia</taxon>
        <taxon>Methanomicrobiales</taxon>
        <taxon>Methanoregulaceae</taxon>
        <taxon>Methanosphaerula</taxon>
    </lineage>
</organism>
<sequence length="301" mass="33369">MTEIRAVNIGKSYKIRGNGNSEDPEVSSELIALEQINLHVQTGEFLVIIGPSGCGKSTFLDMVGGLSQPDKGEIFIDGKQVKGPGLDRGIVFQQYALFPWRTAQENVEVGLEAQKIEKDKRHAISKDYLSLVGLTGFENRYPYELSGGMKQRVAIARALALNPDVLLMDEPFAALDAQTREILQRDLLRIKDETKKTVIFITHSIDEAVFLADRVAVMTARPGKIKEIVEIPISHKQRLEEDVQSTEEYVRVRHILWATLKDEVDKAQELCRACPVTACSERASAPSLTSPNAGALKKIKA</sequence>